<evidence type="ECO:0000256" key="3">
    <source>
        <dbReference type="SAM" id="MobiDB-lite"/>
    </source>
</evidence>
<accession>E5ABT5</accession>
<dbReference type="HOGENOM" id="CLU_444140_0_0_1"/>
<dbReference type="VEuPathDB" id="FungiDB:LEMA_P022560.1"/>
<feature type="domain" description="RRM" evidence="4">
    <location>
        <begin position="351"/>
        <end position="435"/>
    </location>
</feature>
<dbReference type="PROSITE" id="PS50102">
    <property type="entry name" value="RRM"/>
    <property type="match status" value="1"/>
</dbReference>
<name>E5ABT5_LEPMJ</name>
<evidence type="ECO:0000313" key="6">
    <source>
        <dbReference type="Proteomes" id="UP000002668"/>
    </source>
</evidence>
<dbReference type="AlphaFoldDB" id="E5ABT5"/>
<keyword evidence="6" id="KW-1185">Reference proteome</keyword>
<feature type="region of interest" description="Disordered" evidence="3">
    <location>
        <begin position="501"/>
        <end position="527"/>
    </location>
</feature>
<dbReference type="GO" id="GO:0003723">
    <property type="term" value="F:RNA binding"/>
    <property type="evidence" value="ECO:0007669"/>
    <property type="project" value="UniProtKB-UniRule"/>
</dbReference>
<dbReference type="InterPro" id="IPR000504">
    <property type="entry name" value="RRM_dom"/>
</dbReference>
<dbReference type="Gene3D" id="3.30.70.330">
    <property type="match status" value="1"/>
</dbReference>
<dbReference type="InterPro" id="IPR035979">
    <property type="entry name" value="RBD_domain_sf"/>
</dbReference>
<dbReference type="Proteomes" id="UP000002668">
    <property type="component" value="Genome"/>
</dbReference>
<dbReference type="InterPro" id="IPR007201">
    <property type="entry name" value="Mei2-like_Rrm_C"/>
</dbReference>
<dbReference type="OMA" id="QMKLYAC"/>
<organism evidence="6">
    <name type="scientific">Leptosphaeria maculans (strain JN3 / isolate v23.1.3 / race Av1-4-5-6-7-8)</name>
    <name type="common">Blackleg fungus</name>
    <name type="synonym">Phoma lingam</name>
    <dbReference type="NCBI Taxonomy" id="985895"/>
    <lineage>
        <taxon>Eukaryota</taxon>
        <taxon>Fungi</taxon>
        <taxon>Dikarya</taxon>
        <taxon>Ascomycota</taxon>
        <taxon>Pezizomycotina</taxon>
        <taxon>Dothideomycetes</taxon>
        <taxon>Pleosporomycetidae</taxon>
        <taxon>Pleosporales</taxon>
        <taxon>Pleosporineae</taxon>
        <taxon>Leptosphaeriaceae</taxon>
        <taxon>Plenodomus</taxon>
        <taxon>Plenodomus lingam/Leptosphaeria maculans species complex</taxon>
    </lineage>
</organism>
<gene>
    <name evidence="5" type="ORF">LEMA_P022560.1</name>
</gene>
<feature type="region of interest" description="Disordered" evidence="3">
    <location>
        <begin position="1"/>
        <end position="23"/>
    </location>
</feature>
<dbReference type="eggNOG" id="KOG4660">
    <property type="taxonomic scope" value="Eukaryota"/>
</dbReference>
<evidence type="ECO:0000256" key="2">
    <source>
        <dbReference type="PROSITE-ProRule" id="PRU00176"/>
    </source>
</evidence>
<dbReference type="PANTHER" id="PTHR23189">
    <property type="entry name" value="RNA RECOGNITION MOTIF-CONTAINING"/>
    <property type="match status" value="1"/>
</dbReference>
<dbReference type="OrthoDB" id="417481at2759"/>
<dbReference type="SUPFAM" id="SSF54928">
    <property type="entry name" value="RNA-binding domain, RBD"/>
    <property type="match status" value="1"/>
</dbReference>
<dbReference type="InterPro" id="IPR012677">
    <property type="entry name" value="Nucleotide-bd_a/b_plait_sf"/>
</dbReference>
<evidence type="ECO:0000313" key="5">
    <source>
        <dbReference type="EMBL" id="CBY01126.1"/>
    </source>
</evidence>
<dbReference type="Pfam" id="PF04059">
    <property type="entry name" value="RRM_2"/>
    <property type="match status" value="1"/>
</dbReference>
<dbReference type="EMBL" id="FP929138">
    <property type="protein sequence ID" value="CBY01126.1"/>
    <property type="molecule type" value="Genomic_DNA"/>
</dbReference>
<sequence length="615" mass="68659">MSHQSPSSSAGMGASSSPFAGTEATLYSPDMARNVGPGHHGRNNSQVTVIATEQSLHRGNGATEKQKAILPLPGYYMPGRFVSEISEDSSHFVSRYLFISRLPDGTPAGSDLEIELFTVQHQMKLYACFATSVAYFNRGVHLRFDDLQDAIEAREILEQHDFVVDHITNYDYANAKGQDTALVDDNEGQVKVTIKIEPKPDQANFSFSNEDLDAMMTAVGLTAGIFGTLRNCVHVGSDHAQLRLEFRLEFMSLDAAQRAVQSLRLDPVWGMSDDKTFQWFTVDVAPWVGGLGLNAPQARRPMDNQGRLLGYRPATSDQQEPRRVAHPFRHPHDQHNRVRRERILDGGDVRTTIMLRNIPNKLDWMSLKAILDENCFGTYDFMYLRIDFKTGCNVGYAFINFSDVRGMIALVDKIEGHGWTSFHSAKAAEISYATIQGREALVGKFRNSSVMQETPFCRPRLFCTYAEADIMGALRNSGTEQAFPRPDNLSKLQRSMDSARSIGLYPPHGTSDVTEHRTRTSTYDRGTPRDMIQTAADFARQRLLPMPFNHLPESKKREIEAWYSYTAGQGQLGRIPFEYIPLTHVNQYFALGDPVVPQAHGVVGGPVGGPSNPFI</sequence>
<feature type="compositionally biased region" description="Low complexity" evidence="3">
    <location>
        <begin position="1"/>
        <end position="18"/>
    </location>
</feature>
<keyword evidence="1 2" id="KW-0694">RNA-binding</keyword>
<proteinExistence type="predicted"/>
<evidence type="ECO:0000256" key="1">
    <source>
        <dbReference type="ARBA" id="ARBA00022884"/>
    </source>
</evidence>
<reference evidence="6" key="1">
    <citation type="journal article" date="2011" name="Nat. Commun.">
        <title>Effector diversification within compartments of the Leptosphaeria maculans genome affected by Repeat-Induced Point mutations.</title>
        <authorList>
            <person name="Rouxel T."/>
            <person name="Grandaubert J."/>
            <person name="Hane J.K."/>
            <person name="Hoede C."/>
            <person name="van de Wouw A.P."/>
            <person name="Couloux A."/>
            <person name="Dominguez V."/>
            <person name="Anthouard V."/>
            <person name="Bally P."/>
            <person name="Bourras S."/>
            <person name="Cozijnsen A.J."/>
            <person name="Ciuffetti L.M."/>
            <person name="Degrave A."/>
            <person name="Dilmaghani A."/>
            <person name="Duret L."/>
            <person name="Fudal I."/>
            <person name="Goodwin S.B."/>
            <person name="Gout L."/>
            <person name="Glaser N."/>
            <person name="Linglin J."/>
            <person name="Kema G.H.J."/>
            <person name="Lapalu N."/>
            <person name="Lawrence C.B."/>
            <person name="May K."/>
            <person name="Meyer M."/>
            <person name="Ollivier B."/>
            <person name="Poulain J."/>
            <person name="Schoch C.L."/>
            <person name="Simon A."/>
            <person name="Spatafora J.W."/>
            <person name="Stachowiak A."/>
            <person name="Turgeon B.G."/>
            <person name="Tyler B.M."/>
            <person name="Vincent D."/>
            <person name="Weissenbach J."/>
            <person name="Amselem J."/>
            <person name="Quesneville H."/>
            <person name="Oliver R.P."/>
            <person name="Wincker P."/>
            <person name="Balesdent M.-H."/>
            <person name="Howlett B.J."/>
        </authorList>
    </citation>
    <scope>NUCLEOTIDE SEQUENCE [LARGE SCALE GENOMIC DNA]</scope>
    <source>
        <strain evidence="6">JN3 / isolate v23.1.3 / race Av1-4-5-6-7-8</strain>
    </source>
</reference>
<dbReference type="STRING" id="985895.E5ABT5"/>
<evidence type="ECO:0000259" key="4">
    <source>
        <dbReference type="PROSITE" id="PS50102"/>
    </source>
</evidence>
<protein>
    <recommendedName>
        <fullName evidence="4">RRM domain-containing protein</fullName>
    </recommendedName>
</protein>
<feature type="region of interest" description="Disordered" evidence="3">
    <location>
        <begin position="310"/>
        <end position="330"/>
    </location>
</feature>
<dbReference type="InParanoid" id="E5ABT5"/>